<proteinExistence type="predicted"/>
<dbReference type="EMBL" id="LAZR01000036">
    <property type="protein sequence ID" value="KKO01338.1"/>
    <property type="molecule type" value="Genomic_DNA"/>
</dbReference>
<sequence>MLIVNILSLNIIETRTSIAPLDNLPAKSKLLVNTINQYSYCISEEDSAFKKALLESDVLLPDGVAIVLASKWLNGITVRKLPVQIFMNIN</sequence>
<accession>A0A0F9VN83</accession>
<gene>
    <name evidence="1" type="ORF">LCGC14_0119260</name>
</gene>
<protein>
    <submittedName>
        <fullName evidence="1">Uncharacterized protein</fullName>
    </submittedName>
</protein>
<evidence type="ECO:0000313" key="1">
    <source>
        <dbReference type="EMBL" id="KKO01338.1"/>
    </source>
</evidence>
<comment type="caution">
    <text evidence="1">The sequence shown here is derived from an EMBL/GenBank/DDBJ whole genome shotgun (WGS) entry which is preliminary data.</text>
</comment>
<name>A0A0F9VN83_9ZZZZ</name>
<reference evidence="1" key="1">
    <citation type="journal article" date="2015" name="Nature">
        <title>Complex archaea that bridge the gap between prokaryotes and eukaryotes.</title>
        <authorList>
            <person name="Spang A."/>
            <person name="Saw J.H."/>
            <person name="Jorgensen S.L."/>
            <person name="Zaremba-Niedzwiedzka K."/>
            <person name="Martijn J."/>
            <person name="Lind A.E."/>
            <person name="van Eijk R."/>
            <person name="Schleper C."/>
            <person name="Guy L."/>
            <person name="Ettema T.J."/>
        </authorList>
    </citation>
    <scope>NUCLEOTIDE SEQUENCE</scope>
</reference>
<dbReference type="AlphaFoldDB" id="A0A0F9VN83"/>
<organism evidence="1">
    <name type="scientific">marine sediment metagenome</name>
    <dbReference type="NCBI Taxonomy" id="412755"/>
    <lineage>
        <taxon>unclassified sequences</taxon>
        <taxon>metagenomes</taxon>
        <taxon>ecological metagenomes</taxon>
    </lineage>
</organism>